<dbReference type="EMBL" id="LGRX02001763">
    <property type="protein sequence ID" value="KAK3285583.1"/>
    <property type="molecule type" value="Genomic_DNA"/>
</dbReference>
<feature type="domain" description="K Homology" evidence="4">
    <location>
        <begin position="232"/>
        <end position="300"/>
    </location>
</feature>
<dbReference type="InterPro" id="IPR004088">
    <property type="entry name" value="KH_dom_type_1"/>
</dbReference>
<dbReference type="Proteomes" id="UP001190700">
    <property type="component" value="Unassembled WGS sequence"/>
</dbReference>
<dbReference type="SMART" id="SM00322">
    <property type="entry name" value="KH"/>
    <property type="match status" value="2"/>
</dbReference>
<feature type="non-terminal residue" evidence="5">
    <location>
        <position position="331"/>
    </location>
</feature>
<evidence type="ECO:0000259" key="4">
    <source>
        <dbReference type="SMART" id="SM00322"/>
    </source>
</evidence>
<protein>
    <recommendedName>
        <fullName evidence="4">K Homology domain-containing protein</fullName>
    </recommendedName>
</protein>
<dbReference type="PROSITE" id="PS50084">
    <property type="entry name" value="KH_TYPE_1"/>
    <property type="match status" value="2"/>
</dbReference>
<proteinExistence type="predicted"/>
<evidence type="ECO:0000256" key="2">
    <source>
        <dbReference type="PROSITE-ProRule" id="PRU00117"/>
    </source>
</evidence>
<keyword evidence="2" id="KW-0694">RNA-binding</keyword>
<dbReference type="PANTHER" id="PTHR10288">
    <property type="entry name" value="KH DOMAIN CONTAINING RNA BINDING PROTEIN"/>
    <property type="match status" value="1"/>
</dbReference>
<keyword evidence="6" id="KW-1185">Reference proteome</keyword>
<name>A0AAE0GWN7_9CHLO</name>
<evidence type="ECO:0000256" key="3">
    <source>
        <dbReference type="SAM" id="MobiDB-lite"/>
    </source>
</evidence>
<dbReference type="CDD" id="cd00105">
    <property type="entry name" value="KH-I"/>
    <property type="match status" value="2"/>
</dbReference>
<dbReference type="Gene3D" id="3.30.1370.10">
    <property type="entry name" value="K Homology domain, type 1"/>
    <property type="match status" value="2"/>
</dbReference>
<gene>
    <name evidence="5" type="ORF">CYMTET_6816</name>
</gene>
<accession>A0AAE0GWN7</accession>
<evidence type="ECO:0000313" key="5">
    <source>
        <dbReference type="EMBL" id="KAK3285583.1"/>
    </source>
</evidence>
<dbReference type="Pfam" id="PF00013">
    <property type="entry name" value="KH_1"/>
    <property type="match status" value="2"/>
</dbReference>
<dbReference type="SUPFAM" id="SSF54791">
    <property type="entry name" value="Eukaryotic type KH-domain (KH-domain type I)"/>
    <property type="match status" value="2"/>
</dbReference>
<comment type="caution">
    <text evidence="5">The sequence shown here is derived from an EMBL/GenBank/DDBJ whole genome shotgun (WGS) entry which is preliminary data.</text>
</comment>
<sequence length="331" mass="36277">MLFAIPGISCGDDEDIPLDNSGKRRKISSGSTETAHGGVISRKEGNNSRNNHRIVSMSLQVVPNSSDEGYISVALMKCRDVRPNHLVDVALQVSPCQTRVCVHILPRQQQYGKKRKADDDMGSYLPGYWGGGALYNNVAAAWGAGPWHQAEERIVECPTWLVSRVIGRGGENIKALQSSTGAWIQISKEGYTSKTRRITVSGMEMSVAEACTRLEQHIKNLEDYDGEVQTVEESKMKLPCPEERIGLVIGRRGVTIKALQSLSGARVHLVQKDSGPGDINISGTAEAVQTAYEAAYAILYNDRMEANLYAAKVVSASEELEKWKADTKLQE</sequence>
<dbReference type="AlphaFoldDB" id="A0AAE0GWN7"/>
<keyword evidence="1" id="KW-0677">Repeat</keyword>
<dbReference type="InterPro" id="IPR036612">
    <property type="entry name" value="KH_dom_type_1_sf"/>
</dbReference>
<feature type="domain" description="K Homology" evidence="4">
    <location>
        <begin position="149"/>
        <end position="219"/>
    </location>
</feature>
<organism evidence="5 6">
    <name type="scientific">Cymbomonas tetramitiformis</name>
    <dbReference type="NCBI Taxonomy" id="36881"/>
    <lineage>
        <taxon>Eukaryota</taxon>
        <taxon>Viridiplantae</taxon>
        <taxon>Chlorophyta</taxon>
        <taxon>Pyramimonadophyceae</taxon>
        <taxon>Pyramimonadales</taxon>
        <taxon>Pyramimonadaceae</taxon>
        <taxon>Cymbomonas</taxon>
    </lineage>
</organism>
<reference evidence="5 6" key="1">
    <citation type="journal article" date="2015" name="Genome Biol. Evol.">
        <title>Comparative Genomics of a Bacterivorous Green Alga Reveals Evolutionary Causalities and Consequences of Phago-Mixotrophic Mode of Nutrition.</title>
        <authorList>
            <person name="Burns J.A."/>
            <person name="Paasch A."/>
            <person name="Narechania A."/>
            <person name="Kim E."/>
        </authorList>
    </citation>
    <scope>NUCLEOTIDE SEQUENCE [LARGE SCALE GENOMIC DNA]</scope>
    <source>
        <strain evidence="5 6">PLY_AMNH</strain>
    </source>
</reference>
<evidence type="ECO:0000313" key="6">
    <source>
        <dbReference type="Proteomes" id="UP001190700"/>
    </source>
</evidence>
<feature type="region of interest" description="Disordered" evidence="3">
    <location>
        <begin position="15"/>
        <end position="49"/>
    </location>
</feature>
<dbReference type="InterPro" id="IPR004087">
    <property type="entry name" value="KH_dom"/>
</dbReference>
<dbReference type="GO" id="GO:0003723">
    <property type="term" value="F:RNA binding"/>
    <property type="evidence" value="ECO:0007669"/>
    <property type="project" value="UniProtKB-UniRule"/>
</dbReference>
<evidence type="ECO:0000256" key="1">
    <source>
        <dbReference type="ARBA" id="ARBA00022737"/>
    </source>
</evidence>